<protein>
    <recommendedName>
        <fullName evidence="1">Peptidase M20 domain-containing protein 2</fullName>
    </recommendedName>
</protein>
<dbReference type="InterPro" id="IPR052030">
    <property type="entry name" value="Peptidase_M20/M20A_hydrolases"/>
</dbReference>
<gene>
    <name evidence="3" type="ORF">EV139_1930</name>
</gene>
<evidence type="ECO:0000313" key="4">
    <source>
        <dbReference type="Proteomes" id="UP000291832"/>
    </source>
</evidence>
<dbReference type="GO" id="GO:0005737">
    <property type="term" value="C:cytoplasm"/>
    <property type="evidence" value="ECO:0007669"/>
    <property type="project" value="TreeGrafter"/>
</dbReference>
<dbReference type="PANTHER" id="PTHR30575">
    <property type="entry name" value="PEPTIDASE M20"/>
    <property type="match status" value="1"/>
</dbReference>
<dbReference type="SUPFAM" id="SSF53187">
    <property type="entry name" value="Zn-dependent exopeptidases"/>
    <property type="match status" value="1"/>
</dbReference>
<dbReference type="PIRSF" id="PIRSF037226">
    <property type="entry name" value="Amidohydrolase_ACY1L2_prd"/>
    <property type="match status" value="1"/>
</dbReference>
<dbReference type="Proteomes" id="UP000291832">
    <property type="component" value="Unassembled WGS sequence"/>
</dbReference>
<keyword evidence="4" id="KW-1185">Reference proteome</keyword>
<organism evidence="3 4">
    <name type="scientific">Leucobacter luti</name>
    <dbReference type="NCBI Taxonomy" id="340320"/>
    <lineage>
        <taxon>Bacteria</taxon>
        <taxon>Bacillati</taxon>
        <taxon>Actinomycetota</taxon>
        <taxon>Actinomycetes</taxon>
        <taxon>Micrococcales</taxon>
        <taxon>Microbacteriaceae</taxon>
        <taxon>Leucobacter</taxon>
    </lineage>
</organism>
<dbReference type="InterPro" id="IPR036264">
    <property type="entry name" value="Bact_exopeptidase_dim_dom"/>
</dbReference>
<dbReference type="SUPFAM" id="SSF55031">
    <property type="entry name" value="Bacterial exopeptidase dimerisation domain"/>
    <property type="match status" value="1"/>
</dbReference>
<dbReference type="OrthoDB" id="9781032at2"/>
<dbReference type="PANTHER" id="PTHR30575:SF0">
    <property type="entry name" value="XAA-ARG DIPEPTIDASE"/>
    <property type="match status" value="1"/>
</dbReference>
<dbReference type="Gene3D" id="3.30.70.360">
    <property type="match status" value="1"/>
</dbReference>
<dbReference type="GO" id="GO:0046657">
    <property type="term" value="P:folic acid catabolic process"/>
    <property type="evidence" value="ECO:0007669"/>
    <property type="project" value="TreeGrafter"/>
</dbReference>
<dbReference type="InterPro" id="IPR002933">
    <property type="entry name" value="Peptidase_M20"/>
</dbReference>
<dbReference type="GO" id="GO:0071713">
    <property type="term" value="F:para-aminobenzoyl-glutamate hydrolase activity"/>
    <property type="evidence" value="ECO:0007669"/>
    <property type="project" value="TreeGrafter"/>
</dbReference>
<accession>A0A4Q7TXQ6</accession>
<evidence type="ECO:0000313" key="3">
    <source>
        <dbReference type="EMBL" id="RZT64512.1"/>
    </source>
</evidence>
<evidence type="ECO:0000256" key="1">
    <source>
        <dbReference type="PIRNR" id="PIRNR037226"/>
    </source>
</evidence>
<dbReference type="RefSeq" id="WP_130454122.1">
    <property type="nucleotide sequence ID" value="NZ_QYAG01000001.1"/>
</dbReference>
<keyword evidence="3" id="KW-0378">Hydrolase</keyword>
<dbReference type="InterPro" id="IPR011650">
    <property type="entry name" value="Peptidase_M20_dimer"/>
</dbReference>
<dbReference type="Gene3D" id="3.40.630.10">
    <property type="entry name" value="Zn peptidases"/>
    <property type="match status" value="1"/>
</dbReference>
<dbReference type="NCBIfam" id="TIGR01891">
    <property type="entry name" value="amidohydrolases"/>
    <property type="match status" value="1"/>
</dbReference>
<dbReference type="GO" id="GO:0016805">
    <property type="term" value="F:dipeptidase activity"/>
    <property type="evidence" value="ECO:0007669"/>
    <property type="project" value="TreeGrafter"/>
</dbReference>
<reference evidence="3 4" key="1">
    <citation type="journal article" date="2015" name="Stand. Genomic Sci.">
        <title>Genomic Encyclopedia of Bacterial and Archaeal Type Strains, Phase III: the genomes of soil and plant-associated and newly described type strains.</title>
        <authorList>
            <person name="Whitman W.B."/>
            <person name="Woyke T."/>
            <person name="Klenk H.P."/>
            <person name="Zhou Y."/>
            <person name="Lilburn T.G."/>
            <person name="Beck B.J."/>
            <person name="De Vos P."/>
            <person name="Vandamme P."/>
            <person name="Eisen J.A."/>
            <person name="Garrity G."/>
            <person name="Hugenholtz P."/>
            <person name="Kyrpides N.C."/>
        </authorList>
    </citation>
    <scope>NUCLEOTIDE SEQUENCE [LARGE SCALE GENOMIC DNA]</scope>
    <source>
        <strain evidence="3 4">RF6</strain>
    </source>
</reference>
<comment type="similarity">
    <text evidence="1">Belongs to the peptidase M20A family.</text>
</comment>
<proteinExistence type="inferred from homology"/>
<dbReference type="EMBL" id="SHKI01000005">
    <property type="protein sequence ID" value="RZT64512.1"/>
    <property type="molecule type" value="Genomic_DNA"/>
</dbReference>
<feature type="domain" description="Peptidase M20 dimerisation" evidence="2">
    <location>
        <begin position="214"/>
        <end position="303"/>
    </location>
</feature>
<dbReference type="InterPro" id="IPR017144">
    <property type="entry name" value="Xaa-Arg_dipeptidase"/>
</dbReference>
<sequence>MSPASANTPPAHTLAPAAATPAAAAAAATGAAATATTGPAGSASPLQLLAEHTIRAAEQELLALSHAIGADPELGFEEHRAAARVAAALEAAGFSVTVGAYGLPTAIEATYGAGPVTITVVGEYDALPGVGHACGHNIIAAAGVGAALGLRAVAEQLGCRIVFLGTPAEENGGGKVIMLERGAWDESTFSLMIHAADSGQIRTVGGSSQALDYIEVTFRGRPSHAAFAPHQGINAGNAVTLTEVGIGLLRQQLPADVIVSSISVSGSAVNVIPELATIQLETRGNSAVSWATAKARVRQVVAGAALATGCEYEITEPTPGYAPLAQDPDLAEFFDAALAELRGDSVASWGPGMTAGSTDMGDVSQYLPAIHPMVALDGTDAMPHQHAFAAAAQSPAGDVAVLRGAIGLARAAVAALEDDGVRERLIEAQRARAPHPRGVWADAPLPCGTAG</sequence>
<dbReference type="InterPro" id="IPR017439">
    <property type="entry name" value="Amidohydrolase"/>
</dbReference>
<dbReference type="Pfam" id="PF01546">
    <property type="entry name" value="Peptidase_M20"/>
    <property type="match status" value="1"/>
</dbReference>
<evidence type="ECO:0000259" key="2">
    <source>
        <dbReference type="Pfam" id="PF07687"/>
    </source>
</evidence>
<dbReference type="Pfam" id="PF07687">
    <property type="entry name" value="M20_dimer"/>
    <property type="match status" value="1"/>
</dbReference>
<comment type="caution">
    <text evidence="3">The sequence shown here is derived from an EMBL/GenBank/DDBJ whole genome shotgun (WGS) entry which is preliminary data.</text>
</comment>
<dbReference type="AlphaFoldDB" id="A0A4Q7TXQ6"/>
<name>A0A4Q7TXQ6_9MICO</name>